<evidence type="ECO:0000256" key="6">
    <source>
        <dbReference type="RuleBase" id="RU000716"/>
    </source>
</evidence>
<evidence type="ECO:0000259" key="8">
    <source>
        <dbReference type="Pfam" id="PF08281"/>
    </source>
</evidence>
<reference evidence="9" key="1">
    <citation type="submission" date="2021-03" db="EMBL/GenBank/DDBJ databases">
        <title>Antimicrobial resistance genes in bacteria isolated from Japanese honey, and their potential for conferring macrolide and lincosamide resistance in the American foulbrood pathogen Paenibacillus larvae.</title>
        <authorList>
            <person name="Okamoto M."/>
            <person name="Kumagai M."/>
            <person name="Kanamori H."/>
            <person name="Takamatsu D."/>
        </authorList>
    </citation>
    <scope>NUCLEOTIDE SEQUENCE</scope>
    <source>
        <strain evidence="9">J43TS3</strain>
    </source>
</reference>
<dbReference type="SUPFAM" id="SSF88659">
    <property type="entry name" value="Sigma3 and sigma4 domains of RNA polymerase sigma factors"/>
    <property type="match status" value="1"/>
</dbReference>
<keyword evidence="5 6" id="KW-0804">Transcription</keyword>
<evidence type="ECO:0000256" key="4">
    <source>
        <dbReference type="ARBA" id="ARBA00023125"/>
    </source>
</evidence>
<accession>A0A919X8C5</accession>
<evidence type="ECO:0000256" key="5">
    <source>
        <dbReference type="ARBA" id="ARBA00023163"/>
    </source>
</evidence>
<dbReference type="InterPro" id="IPR013249">
    <property type="entry name" value="RNA_pol_sigma70_r4_t2"/>
</dbReference>
<dbReference type="InterPro" id="IPR014284">
    <property type="entry name" value="RNA_pol_sigma-70_dom"/>
</dbReference>
<gene>
    <name evidence="9" type="ORF">J43TS3_05790</name>
</gene>
<dbReference type="Pfam" id="PF08281">
    <property type="entry name" value="Sigma70_r4_2"/>
    <property type="match status" value="1"/>
</dbReference>
<comment type="caution">
    <text evidence="9">The sequence shown here is derived from an EMBL/GenBank/DDBJ whole genome shotgun (WGS) entry which is preliminary data.</text>
</comment>
<comment type="similarity">
    <text evidence="1 6">Belongs to the sigma-70 factor family. ECF subfamily.</text>
</comment>
<feature type="domain" description="RNA polymerase sigma factor 70 region 4 type 2" evidence="8">
    <location>
        <begin position="119"/>
        <end position="170"/>
    </location>
</feature>
<dbReference type="PROSITE" id="PS01063">
    <property type="entry name" value="SIGMA70_ECF"/>
    <property type="match status" value="1"/>
</dbReference>
<dbReference type="PANTHER" id="PTHR43133">
    <property type="entry name" value="RNA POLYMERASE ECF-TYPE SIGMA FACTO"/>
    <property type="match status" value="1"/>
</dbReference>
<dbReference type="InterPro" id="IPR013325">
    <property type="entry name" value="RNA_pol_sigma_r2"/>
</dbReference>
<name>A0A919X8C5_9BACI</name>
<dbReference type="GO" id="GO:0003677">
    <property type="term" value="F:DNA binding"/>
    <property type="evidence" value="ECO:0007669"/>
    <property type="project" value="UniProtKB-KW"/>
</dbReference>
<dbReference type="CDD" id="cd06171">
    <property type="entry name" value="Sigma70_r4"/>
    <property type="match status" value="1"/>
</dbReference>
<dbReference type="Gene3D" id="1.10.1740.10">
    <property type="match status" value="1"/>
</dbReference>
<dbReference type="Gene3D" id="1.10.10.10">
    <property type="entry name" value="Winged helix-like DNA-binding domain superfamily/Winged helix DNA-binding domain"/>
    <property type="match status" value="1"/>
</dbReference>
<dbReference type="SUPFAM" id="SSF88946">
    <property type="entry name" value="Sigma2 domain of RNA polymerase sigma factors"/>
    <property type="match status" value="1"/>
</dbReference>
<dbReference type="InterPro" id="IPR036388">
    <property type="entry name" value="WH-like_DNA-bd_sf"/>
</dbReference>
<keyword evidence="2 6" id="KW-0805">Transcription regulation</keyword>
<dbReference type="Pfam" id="PF04542">
    <property type="entry name" value="Sigma70_r2"/>
    <property type="match status" value="1"/>
</dbReference>
<dbReference type="EMBL" id="BORP01000001">
    <property type="protein sequence ID" value="GIO25968.1"/>
    <property type="molecule type" value="Genomic_DNA"/>
</dbReference>
<dbReference type="Proteomes" id="UP000676917">
    <property type="component" value="Unassembled WGS sequence"/>
</dbReference>
<dbReference type="AlphaFoldDB" id="A0A919X8C5"/>
<sequence>MESLIIAFKNGNNHAFEELIDKYSPLIERFAFQLGVPFHDIPDITQEVFIRIFRFSNRFDGQSFTSWLYKVTMNIVKDYGRKQKSLGIIQSRYKNNHDILQEQYVQVEMQILKQEDDILLHQSIQRLPDRNKIPIILFYFHDLTYEEIAKVTGSKLSTVKVRIHRGKKMLVEEWKKTNHNGGIPFGT</sequence>
<evidence type="ECO:0000313" key="10">
    <source>
        <dbReference type="Proteomes" id="UP000676917"/>
    </source>
</evidence>
<keyword evidence="4 6" id="KW-0238">DNA-binding</keyword>
<keyword evidence="3 6" id="KW-0731">Sigma factor</keyword>
<dbReference type="RefSeq" id="WP_212919463.1">
    <property type="nucleotide sequence ID" value="NZ_BORP01000001.1"/>
</dbReference>
<keyword evidence="10" id="KW-1185">Reference proteome</keyword>
<feature type="domain" description="RNA polymerase sigma-70 region 2" evidence="7">
    <location>
        <begin position="19"/>
        <end position="84"/>
    </location>
</feature>
<organism evidence="9 10">
    <name type="scientific">Ornithinibacillus bavariensis</name>
    <dbReference type="NCBI Taxonomy" id="545502"/>
    <lineage>
        <taxon>Bacteria</taxon>
        <taxon>Bacillati</taxon>
        <taxon>Bacillota</taxon>
        <taxon>Bacilli</taxon>
        <taxon>Bacillales</taxon>
        <taxon>Bacillaceae</taxon>
        <taxon>Ornithinibacillus</taxon>
    </lineage>
</organism>
<dbReference type="NCBIfam" id="TIGR02937">
    <property type="entry name" value="sigma70-ECF"/>
    <property type="match status" value="1"/>
</dbReference>
<evidence type="ECO:0000256" key="3">
    <source>
        <dbReference type="ARBA" id="ARBA00023082"/>
    </source>
</evidence>
<evidence type="ECO:0000313" key="9">
    <source>
        <dbReference type="EMBL" id="GIO25968.1"/>
    </source>
</evidence>
<protein>
    <recommendedName>
        <fullName evidence="6">RNA polymerase sigma factor</fullName>
    </recommendedName>
</protein>
<evidence type="ECO:0000256" key="2">
    <source>
        <dbReference type="ARBA" id="ARBA00023015"/>
    </source>
</evidence>
<dbReference type="GO" id="GO:0006352">
    <property type="term" value="P:DNA-templated transcription initiation"/>
    <property type="evidence" value="ECO:0007669"/>
    <property type="project" value="InterPro"/>
</dbReference>
<dbReference type="InterPro" id="IPR007627">
    <property type="entry name" value="RNA_pol_sigma70_r2"/>
</dbReference>
<dbReference type="InterPro" id="IPR013324">
    <property type="entry name" value="RNA_pol_sigma_r3/r4-like"/>
</dbReference>
<dbReference type="GO" id="GO:0006950">
    <property type="term" value="P:response to stress"/>
    <property type="evidence" value="ECO:0007669"/>
    <property type="project" value="UniProtKB-ARBA"/>
</dbReference>
<evidence type="ECO:0000256" key="1">
    <source>
        <dbReference type="ARBA" id="ARBA00010641"/>
    </source>
</evidence>
<dbReference type="InterPro" id="IPR039425">
    <property type="entry name" value="RNA_pol_sigma-70-like"/>
</dbReference>
<dbReference type="InterPro" id="IPR000838">
    <property type="entry name" value="RNA_pol_sigma70_ECF_CS"/>
</dbReference>
<evidence type="ECO:0000259" key="7">
    <source>
        <dbReference type="Pfam" id="PF04542"/>
    </source>
</evidence>
<dbReference type="PANTHER" id="PTHR43133:SF51">
    <property type="entry name" value="RNA POLYMERASE SIGMA FACTOR"/>
    <property type="match status" value="1"/>
</dbReference>
<dbReference type="GO" id="GO:0016987">
    <property type="term" value="F:sigma factor activity"/>
    <property type="evidence" value="ECO:0007669"/>
    <property type="project" value="UniProtKB-KW"/>
</dbReference>
<proteinExistence type="inferred from homology"/>